<feature type="compositionally biased region" description="Low complexity" evidence="1">
    <location>
        <begin position="103"/>
        <end position="113"/>
    </location>
</feature>
<evidence type="ECO:0000313" key="3">
    <source>
        <dbReference type="Proteomes" id="UP001161247"/>
    </source>
</evidence>
<reference evidence="2" key="1">
    <citation type="submission" date="2023-03" db="EMBL/GenBank/DDBJ databases">
        <authorList>
            <person name="Julca I."/>
        </authorList>
    </citation>
    <scope>NUCLEOTIDE SEQUENCE</scope>
</reference>
<dbReference type="PANTHER" id="PTHR33544:SF14">
    <property type="entry name" value="PROTEIN, PUTATIVE-RELATED"/>
    <property type="match status" value="1"/>
</dbReference>
<sequence length="207" mass="22718">MKEFIRELPSLFKDYVVVFPRTFSRRTFCLFGDDSVIIIVSSIFSSSPPEGFILDWNMVIEITEAPNGWPLGLGNINLRLIVTPNSLAARPSTPGEQSPTEAPSPSFSSFSSSNLDTESSASFFPDKSVSLGLLMGIRPGNRGTLQFPNSMDLRQNRSLSTSNAEVSRTEGVETSQGLCVPLLQNTVHYTTYVWNKFLPESAVIGLS</sequence>
<dbReference type="AlphaFoldDB" id="A0AAV1BXZ9"/>
<accession>A0AAV1BXZ9</accession>
<gene>
    <name evidence="2" type="ORF">OLC1_LOCUS246</name>
</gene>
<dbReference type="EMBL" id="OX459118">
    <property type="protein sequence ID" value="CAI9087402.1"/>
    <property type="molecule type" value="Genomic_DNA"/>
</dbReference>
<protein>
    <submittedName>
        <fullName evidence="2">OLC1v1021459C1</fullName>
    </submittedName>
</protein>
<evidence type="ECO:0000313" key="2">
    <source>
        <dbReference type="EMBL" id="CAI9087402.1"/>
    </source>
</evidence>
<dbReference type="Proteomes" id="UP001161247">
    <property type="component" value="Chromosome 1"/>
</dbReference>
<evidence type="ECO:0000256" key="1">
    <source>
        <dbReference type="SAM" id="MobiDB-lite"/>
    </source>
</evidence>
<dbReference type="PANTHER" id="PTHR33544">
    <property type="entry name" value="DUF4005 DOMAIN-CONTAINING PROTEIN-RELATED"/>
    <property type="match status" value="1"/>
</dbReference>
<organism evidence="2 3">
    <name type="scientific">Oldenlandia corymbosa var. corymbosa</name>
    <dbReference type="NCBI Taxonomy" id="529605"/>
    <lineage>
        <taxon>Eukaryota</taxon>
        <taxon>Viridiplantae</taxon>
        <taxon>Streptophyta</taxon>
        <taxon>Embryophyta</taxon>
        <taxon>Tracheophyta</taxon>
        <taxon>Spermatophyta</taxon>
        <taxon>Magnoliopsida</taxon>
        <taxon>eudicotyledons</taxon>
        <taxon>Gunneridae</taxon>
        <taxon>Pentapetalae</taxon>
        <taxon>asterids</taxon>
        <taxon>lamiids</taxon>
        <taxon>Gentianales</taxon>
        <taxon>Rubiaceae</taxon>
        <taxon>Rubioideae</taxon>
        <taxon>Spermacoceae</taxon>
        <taxon>Hedyotis-Oldenlandia complex</taxon>
        <taxon>Oldenlandia</taxon>
    </lineage>
</organism>
<feature type="region of interest" description="Disordered" evidence="1">
    <location>
        <begin position="89"/>
        <end position="113"/>
    </location>
</feature>
<dbReference type="InterPro" id="IPR040344">
    <property type="entry name" value="At3g17950-like"/>
</dbReference>
<keyword evidence="3" id="KW-1185">Reference proteome</keyword>
<proteinExistence type="predicted"/>
<name>A0AAV1BXZ9_OLDCO</name>